<protein>
    <recommendedName>
        <fullName evidence="1">Tetrapyrrole biosynthesis uroporphyrinogen III synthase domain-containing protein</fullName>
    </recommendedName>
</protein>
<dbReference type="SUPFAM" id="SSF69618">
    <property type="entry name" value="HemD-like"/>
    <property type="match status" value="1"/>
</dbReference>
<dbReference type="PATRIC" id="fig|665952.3.peg.507"/>
<reference evidence="2 3" key="1">
    <citation type="submission" date="2011-09" db="EMBL/GenBank/DDBJ databases">
        <title>The Genome Sequence of Bacillus smithii 7_3_47FAA.</title>
        <authorList>
            <consortium name="The Broad Institute Genome Sequencing Platform"/>
            <person name="Earl A."/>
            <person name="Ward D."/>
            <person name="Feldgarden M."/>
            <person name="Gevers D."/>
            <person name="Daigneault M."/>
            <person name="Strauss J."/>
            <person name="Allen-Vercoe E."/>
            <person name="Young S.K."/>
            <person name="Zeng Q."/>
            <person name="Gargeya S."/>
            <person name="Fitzgerald M."/>
            <person name="Haas B."/>
            <person name="Abouelleil A."/>
            <person name="Alvarado L."/>
            <person name="Arachchi H.M."/>
            <person name="Berlin A."/>
            <person name="Brown A."/>
            <person name="Chapman S.B."/>
            <person name="Chen Z."/>
            <person name="Dunbar C."/>
            <person name="Freedman E."/>
            <person name="Gearin G."/>
            <person name="Goldberg J."/>
            <person name="Griggs A."/>
            <person name="Gujja S."/>
            <person name="Heiman D."/>
            <person name="Howarth C."/>
            <person name="Larson L."/>
            <person name="Lui A."/>
            <person name="MacDonald P.J.P."/>
            <person name="Montmayeur A."/>
            <person name="Murphy C."/>
            <person name="Neiman D."/>
            <person name="Pearson M."/>
            <person name="Priest M."/>
            <person name="Roberts A."/>
            <person name="Saif S."/>
            <person name="Shea T."/>
            <person name="Shenoy N."/>
            <person name="Sisk P."/>
            <person name="Stolte C."/>
            <person name="Sykes S."/>
            <person name="Wortman J."/>
            <person name="Nusbaum C."/>
            <person name="Birren B."/>
        </authorList>
    </citation>
    <scope>NUCLEOTIDE SEQUENCE [LARGE SCALE GENOMIC DNA]</scope>
    <source>
        <strain evidence="2 3">7_3_47FAA</strain>
    </source>
</reference>
<dbReference type="PANTHER" id="PTHR40082">
    <property type="entry name" value="BLR5956 PROTEIN"/>
    <property type="match status" value="1"/>
</dbReference>
<comment type="caution">
    <text evidence="2">The sequence shown here is derived from an EMBL/GenBank/DDBJ whole genome shotgun (WGS) entry which is preliminary data.</text>
</comment>
<accession>G9QHU9</accession>
<feature type="domain" description="Tetrapyrrole biosynthesis uroporphyrinogen III synthase" evidence="1">
    <location>
        <begin position="20"/>
        <end position="260"/>
    </location>
</feature>
<dbReference type="Gene3D" id="3.40.50.10090">
    <property type="match status" value="2"/>
</dbReference>
<evidence type="ECO:0000313" key="3">
    <source>
        <dbReference type="Proteomes" id="UP000011747"/>
    </source>
</evidence>
<dbReference type="AlphaFoldDB" id="G9QHU9"/>
<name>G9QHU9_9BACI</name>
<dbReference type="InterPro" id="IPR039793">
    <property type="entry name" value="UROS/Hem4"/>
</dbReference>
<sequence>MSKGLSGKRIVIGGSRKTEEMSTLIEKQGGIPIVRPLQGTVFKAEKEVEPDLRKFVDEGSDWTVFTTGAGVQTLLDLAEKIGIQEKFLHTIQTTNVAARGYKTIAALKKIGIQPVVVDEDGTTRGLIRALKGTDFSGKKVTIQLHGEKAPRLKQFFQDQGVSNILEILPYQHIPPKRETVDTLCREILQHDVDAVCFTTAIQVHSLFSFAKSQSLDEELVMAFRNTVLPVAVGKVTAEALQEEGIDRYLVPENERMGAMIIELSRYYQQQSEKVDDNV</sequence>
<dbReference type="RefSeq" id="WP_003352787.1">
    <property type="nucleotide sequence ID" value="NZ_JH414742.1"/>
</dbReference>
<keyword evidence="3" id="KW-1185">Reference proteome</keyword>
<dbReference type="EMBL" id="ACWF01000020">
    <property type="protein sequence ID" value="EHL79296.1"/>
    <property type="molecule type" value="Genomic_DNA"/>
</dbReference>
<organism evidence="2 3">
    <name type="scientific">Bacillus smithii 7_3_47FAA</name>
    <dbReference type="NCBI Taxonomy" id="665952"/>
    <lineage>
        <taxon>Bacteria</taxon>
        <taxon>Bacillati</taxon>
        <taxon>Bacillota</taxon>
        <taxon>Bacilli</taxon>
        <taxon>Bacillales</taxon>
        <taxon>Bacillaceae</taxon>
        <taxon>Bacillus</taxon>
    </lineage>
</organism>
<dbReference type="PANTHER" id="PTHR40082:SF1">
    <property type="entry name" value="BLR5956 PROTEIN"/>
    <property type="match status" value="1"/>
</dbReference>
<dbReference type="GO" id="GO:0006780">
    <property type="term" value="P:uroporphyrinogen III biosynthetic process"/>
    <property type="evidence" value="ECO:0007669"/>
    <property type="project" value="InterPro"/>
</dbReference>
<dbReference type="InterPro" id="IPR036108">
    <property type="entry name" value="4pyrrol_syn_uPrphyn_synt_sf"/>
</dbReference>
<gene>
    <name evidence="2" type="ORF">HMPREF1015_01313</name>
</gene>
<dbReference type="CDD" id="cd06578">
    <property type="entry name" value="HemD"/>
    <property type="match status" value="1"/>
</dbReference>
<dbReference type="Pfam" id="PF02602">
    <property type="entry name" value="HEM4"/>
    <property type="match status" value="1"/>
</dbReference>
<evidence type="ECO:0000313" key="2">
    <source>
        <dbReference type="EMBL" id="EHL79296.1"/>
    </source>
</evidence>
<proteinExistence type="predicted"/>
<dbReference type="InterPro" id="IPR003754">
    <property type="entry name" value="4pyrrol_synth_uPrphyn_synth"/>
</dbReference>
<dbReference type="HOGENOM" id="CLU_011276_9_1_9"/>
<dbReference type="GO" id="GO:0004852">
    <property type="term" value="F:uroporphyrinogen-III synthase activity"/>
    <property type="evidence" value="ECO:0007669"/>
    <property type="project" value="InterPro"/>
</dbReference>
<evidence type="ECO:0000259" key="1">
    <source>
        <dbReference type="Pfam" id="PF02602"/>
    </source>
</evidence>
<dbReference type="Proteomes" id="UP000011747">
    <property type="component" value="Unassembled WGS sequence"/>
</dbReference>
<dbReference type="NCBIfam" id="NF004584">
    <property type="entry name" value="PRK05928.2-1"/>
    <property type="match status" value="1"/>
</dbReference>